<comment type="caution">
    <text evidence="9">The sequence shown here is derived from an EMBL/GenBank/DDBJ whole genome shotgun (WGS) entry which is preliminary data.</text>
</comment>
<dbReference type="GO" id="GO:0050909">
    <property type="term" value="P:sensory perception of taste"/>
    <property type="evidence" value="ECO:0007669"/>
    <property type="project" value="InterPro"/>
</dbReference>
<comment type="function">
    <text evidence="8">Gustatory receptor which mediates acceptance or avoidance behavior, depending on its substrates.</text>
</comment>
<dbReference type="GO" id="GO:0007165">
    <property type="term" value="P:signal transduction"/>
    <property type="evidence" value="ECO:0007669"/>
    <property type="project" value="UniProtKB-KW"/>
</dbReference>
<keyword evidence="6 8" id="KW-0675">Receptor</keyword>
<feature type="transmembrane region" description="Helical" evidence="8">
    <location>
        <begin position="86"/>
        <end position="105"/>
    </location>
</feature>
<reference evidence="9" key="2">
    <citation type="submission" date="2021-08" db="EMBL/GenBank/DDBJ databases">
        <authorList>
            <person name="Eriksson T."/>
        </authorList>
    </citation>
    <scope>NUCLEOTIDE SEQUENCE</scope>
    <source>
        <strain evidence="9">Stoneville</strain>
        <tissue evidence="9">Whole head</tissue>
    </source>
</reference>
<proteinExistence type="inferred from homology"/>
<dbReference type="EMBL" id="JABDTM020021031">
    <property type="protein sequence ID" value="KAH0816735.1"/>
    <property type="molecule type" value="Genomic_DNA"/>
</dbReference>
<dbReference type="GO" id="GO:0030425">
    <property type="term" value="C:dendrite"/>
    <property type="evidence" value="ECO:0007669"/>
    <property type="project" value="TreeGrafter"/>
</dbReference>
<dbReference type="GO" id="GO:0030424">
    <property type="term" value="C:axon"/>
    <property type="evidence" value="ECO:0007669"/>
    <property type="project" value="TreeGrafter"/>
</dbReference>
<keyword evidence="4 8" id="KW-1133">Transmembrane helix</keyword>
<dbReference type="PANTHER" id="PTHR21143">
    <property type="entry name" value="INVERTEBRATE GUSTATORY RECEPTOR"/>
    <property type="match status" value="1"/>
</dbReference>
<evidence type="ECO:0000256" key="4">
    <source>
        <dbReference type="ARBA" id="ARBA00022989"/>
    </source>
</evidence>
<sequence>MILSRYRSLRNLLQDHVKATNKQTLQLGFIKRVEYTMRLLKETVDICNSMFAWPNFFVISASVLMVLNFIDYILFRNNLINLYETIFISFIFLSWNLFGTIVLIWKYDSVLQEADNIVGLSHDLRWSFEGRALEELKLEEFSNFLIKNLPTFSAAGMFDIGRRTILKFGTFILILQYDSVLQEADNIVSLSHDLRWSLEGKVLEELKLEEFSNFLIKNLPTFTAAGMFQISRRTILKMIGQSENSFNYSVGGVGRDLWAELVPVACAYETYFERHTVLHYQIYLEFYQKFLTCVVLNMLKARYKTIKHFLLNNMKAMIRRGEFPLSLIKTVEYKMHELRHVVDLYNDIFGWSTFFIIAFTVFEVLNYADYAIFHSFRMTFWTNVVSNIILWSWTLIGTLVLIWMHDSVLTEAARVVALSHELRWSCENANNLEELKLEEFANALIRDLPKFTAASFFEVNKSSILSLLWIVTNFLIVMFQFGLANNLLM</sequence>
<evidence type="ECO:0000256" key="5">
    <source>
        <dbReference type="ARBA" id="ARBA00023136"/>
    </source>
</evidence>
<dbReference type="AlphaFoldDB" id="A0A8J6HLC2"/>
<evidence type="ECO:0000256" key="8">
    <source>
        <dbReference type="RuleBase" id="RU363108"/>
    </source>
</evidence>
<name>A0A8J6HLC2_TENMO</name>
<reference evidence="9" key="1">
    <citation type="journal article" date="2020" name="J Insects Food Feed">
        <title>The yellow mealworm (Tenebrio molitor) genome: a resource for the emerging insects as food and feed industry.</title>
        <authorList>
            <person name="Eriksson T."/>
            <person name="Andere A."/>
            <person name="Kelstrup H."/>
            <person name="Emery V."/>
            <person name="Picard C."/>
        </authorList>
    </citation>
    <scope>NUCLEOTIDE SEQUENCE</scope>
    <source>
        <strain evidence="9">Stoneville</strain>
        <tissue evidence="9">Whole head</tissue>
    </source>
</reference>
<dbReference type="GO" id="GO:0043025">
    <property type="term" value="C:neuronal cell body"/>
    <property type="evidence" value="ECO:0007669"/>
    <property type="project" value="TreeGrafter"/>
</dbReference>
<gene>
    <name evidence="9" type="ORF">GEV33_006058</name>
</gene>
<evidence type="ECO:0000256" key="7">
    <source>
        <dbReference type="ARBA" id="ARBA00023224"/>
    </source>
</evidence>
<dbReference type="GO" id="GO:0005886">
    <property type="term" value="C:plasma membrane"/>
    <property type="evidence" value="ECO:0007669"/>
    <property type="project" value="UniProtKB-SubCell"/>
</dbReference>
<dbReference type="InterPro" id="IPR013604">
    <property type="entry name" value="7TM_chemorcpt"/>
</dbReference>
<evidence type="ECO:0000313" key="9">
    <source>
        <dbReference type="EMBL" id="KAH0816735.1"/>
    </source>
</evidence>
<evidence type="ECO:0000313" key="10">
    <source>
        <dbReference type="Proteomes" id="UP000719412"/>
    </source>
</evidence>
<comment type="similarity">
    <text evidence="8">Belongs to the insect chemoreceptor superfamily. Gustatory receptor (GR) family.</text>
</comment>
<accession>A0A8J6HLC2</accession>
<dbReference type="Proteomes" id="UP000719412">
    <property type="component" value="Unassembled WGS sequence"/>
</dbReference>
<dbReference type="GO" id="GO:0007635">
    <property type="term" value="P:chemosensory behavior"/>
    <property type="evidence" value="ECO:0007669"/>
    <property type="project" value="TreeGrafter"/>
</dbReference>
<keyword evidence="3 8" id="KW-0812">Transmembrane</keyword>
<protein>
    <recommendedName>
        <fullName evidence="8">Gustatory receptor</fullName>
    </recommendedName>
</protein>
<organism evidence="9 10">
    <name type="scientific">Tenebrio molitor</name>
    <name type="common">Yellow mealworm beetle</name>
    <dbReference type="NCBI Taxonomy" id="7067"/>
    <lineage>
        <taxon>Eukaryota</taxon>
        <taxon>Metazoa</taxon>
        <taxon>Ecdysozoa</taxon>
        <taxon>Arthropoda</taxon>
        <taxon>Hexapoda</taxon>
        <taxon>Insecta</taxon>
        <taxon>Pterygota</taxon>
        <taxon>Neoptera</taxon>
        <taxon>Endopterygota</taxon>
        <taxon>Coleoptera</taxon>
        <taxon>Polyphaga</taxon>
        <taxon>Cucujiformia</taxon>
        <taxon>Tenebrionidae</taxon>
        <taxon>Tenebrio</taxon>
    </lineage>
</organism>
<dbReference type="PANTHER" id="PTHR21143:SF104">
    <property type="entry name" value="GUSTATORY RECEPTOR 8A-RELATED"/>
    <property type="match status" value="1"/>
</dbReference>
<evidence type="ECO:0000256" key="6">
    <source>
        <dbReference type="ARBA" id="ARBA00023170"/>
    </source>
</evidence>
<feature type="transmembrane region" description="Helical" evidence="8">
    <location>
        <begin position="380"/>
        <end position="404"/>
    </location>
</feature>
<keyword evidence="7 8" id="KW-0807">Transducer</keyword>
<feature type="transmembrane region" description="Helical" evidence="8">
    <location>
        <begin position="348"/>
        <end position="368"/>
    </location>
</feature>
<keyword evidence="10" id="KW-1185">Reference proteome</keyword>
<comment type="caution">
    <text evidence="8">Lacks conserved residue(s) required for the propagation of feature annotation.</text>
</comment>
<dbReference type="GO" id="GO:0008049">
    <property type="term" value="P:male courtship behavior"/>
    <property type="evidence" value="ECO:0007669"/>
    <property type="project" value="TreeGrafter"/>
</dbReference>
<evidence type="ECO:0000256" key="2">
    <source>
        <dbReference type="ARBA" id="ARBA00022475"/>
    </source>
</evidence>
<evidence type="ECO:0000256" key="1">
    <source>
        <dbReference type="ARBA" id="ARBA00004651"/>
    </source>
</evidence>
<keyword evidence="2 8" id="KW-1003">Cell membrane</keyword>
<comment type="subcellular location">
    <subcellularLocation>
        <location evidence="1 8">Cell membrane</location>
        <topology evidence="1 8">Multi-pass membrane protein</topology>
    </subcellularLocation>
</comment>
<feature type="transmembrane region" description="Helical" evidence="8">
    <location>
        <begin position="467"/>
        <end position="488"/>
    </location>
</feature>
<keyword evidence="5 8" id="KW-0472">Membrane</keyword>
<dbReference type="Pfam" id="PF08395">
    <property type="entry name" value="7tm_7"/>
    <property type="match status" value="2"/>
</dbReference>
<evidence type="ECO:0000256" key="3">
    <source>
        <dbReference type="ARBA" id="ARBA00022692"/>
    </source>
</evidence>
<feature type="transmembrane region" description="Helical" evidence="8">
    <location>
        <begin position="51"/>
        <end position="74"/>
    </location>
</feature>